<dbReference type="EMBL" id="AZMM01016357">
    <property type="protein sequence ID" value="ETJ29103.1"/>
    <property type="molecule type" value="Genomic_DNA"/>
</dbReference>
<reference evidence="1" key="1">
    <citation type="submission" date="2013-12" db="EMBL/GenBank/DDBJ databases">
        <title>A Varibaculum cambriense genome reconstructed from a premature infant gut community with otherwise low bacterial novelty that shifts toward anaerobic metabolism during the third week of life.</title>
        <authorList>
            <person name="Brown C.T."/>
            <person name="Sharon I."/>
            <person name="Thomas B.C."/>
            <person name="Castelle C.J."/>
            <person name="Morowitz M.J."/>
            <person name="Banfield J.F."/>
        </authorList>
    </citation>
    <scope>NUCLEOTIDE SEQUENCE</scope>
</reference>
<feature type="non-terminal residue" evidence="1">
    <location>
        <position position="89"/>
    </location>
</feature>
<accession>W1XFJ2</accession>
<dbReference type="AlphaFoldDB" id="W1XFJ2"/>
<sequence length="89" mass="10094">DVVKELLANTSTQESVSGKITNLIKENINDIKVFNSISNEYYCLNFDISGQMNKYPCQLIIKDNRKEGKKIDTTNTKMVLSIKTSTVFI</sequence>
<feature type="non-terminal residue" evidence="1">
    <location>
        <position position="1"/>
    </location>
</feature>
<organism evidence="1">
    <name type="scientific">human gut metagenome</name>
    <dbReference type="NCBI Taxonomy" id="408170"/>
    <lineage>
        <taxon>unclassified sequences</taxon>
        <taxon>metagenomes</taxon>
        <taxon>organismal metagenomes</taxon>
    </lineage>
</organism>
<protein>
    <submittedName>
        <fullName evidence="1">Uncharacterized protein</fullName>
    </submittedName>
</protein>
<name>W1XFJ2_9ZZZZ</name>
<proteinExistence type="predicted"/>
<gene>
    <name evidence="1" type="ORF">Q604_UNBC16357G0001</name>
</gene>
<evidence type="ECO:0000313" key="1">
    <source>
        <dbReference type="EMBL" id="ETJ29103.1"/>
    </source>
</evidence>
<comment type="caution">
    <text evidence="1">The sequence shown here is derived from an EMBL/GenBank/DDBJ whole genome shotgun (WGS) entry which is preliminary data.</text>
</comment>